<dbReference type="Gene3D" id="2.60.40.10">
    <property type="entry name" value="Immunoglobulins"/>
    <property type="match status" value="1"/>
</dbReference>
<dbReference type="InterPro" id="IPR013783">
    <property type="entry name" value="Ig-like_fold"/>
</dbReference>
<evidence type="ECO:0000256" key="3">
    <source>
        <dbReference type="ARBA" id="ARBA00023136"/>
    </source>
</evidence>
<keyword evidence="2" id="KW-0812">Transmembrane</keyword>
<evidence type="ECO:0000256" key="4">
    <source>
        <dbReference type="SAM" id="SignalP"/>
    </source>
</evidence>
<dbReference type="Proteomes" id="UP000694621">
    <property type="component" value="Unplaced"/>
</dbReference>
<dbReference type="AlphaFoldDB" id="A0A8B9GVA1"/>
<organism evidence="6 7">
    <name type="scientific">Astyanax mexicanus</name>
    <name type="common">Blind cave fish</name>
    <name type="synonym">Astyanax fasciatus mexicanus</name>
    <dbReference type="NCBI Taxonomy" id="7994"/>
    <lineage>
        <taxon>Eukaryota</taxon>
        <taxon>Metazoa</taxon>
        <taxon>Chordata</taxon>
        <taxon>Craniata</taxon>
        <taxon>Vertebrata</taxon>
        <taxon>Euteleostomi</taxon>
        <taxon>Actinopterygii</taxon>
        <taxon>Neopterygii</taxon>
        <taxon>Teleostei</taxon>
        <taxon>Ostariophysi</taxon>
        <taxon>Characiformes</taxon>
        <taxon>Characoidei</taxon>
        <taxon>Acestrorhamphidae</taxon>
        <taxon>Acestrorhamphinae</taxon>
        <taxon>Astyanax</taxon>
    </lineage>
</organism>
<evidence type="ECO:0000256" key="1">
    <source>
        <dbReference type="ARBA" id="ARBA00004370"/>
    </source>
</evidence>
<name>A0A8B9GVA1_ASTMX</name>
<evidence type="ECO:0000313" key="6">
    <source>
        <dbReference type="Ensembl" id="ENSAMXP00005004394.1"/>
    </source>
</evidence>
<dbReference type="InterPro" id="IPR050671">
    <property type="entry name" value="CD300_family_receptors"/>
</dbReference>
<evidence type="ECO:0000313" key="7">
    <source>
        <dbReference type="Proteomes" id="UP000694621"/>
    </source>
</evidence>
<evidence type="ECO:0000259" key="5">
    <source>
        <dbReference type="PROSITE" id="PS50835"/>
    </source>
</evidence>
<dbReference type="GO" id="GO:0005886">
    <property type="term" value="C:plasma membrane"/>
    <property type="evidence" value="ECO:0007669"/>
    <property type="project" value="TreeGrafter"/>
</dbReference>
<dbReference type="PANTHER" id="PTHR11860">
    <property type="entry name" value="POLYMERIC-IMMUNOGLOBULIN RECEPTOR"/>
    <property type="match status" value="1"/>
</dbReference>
<dbReference type="InterPro" id="IPR003599">
    <property type="entry name" value="Ig_sub"/>
</dbReference>
<dbReference type="SMART" id="SM00409">
    <property type="entry name" value="IG"/>
    <property type="match status" value="1"/>
</dbReference>
<dbReference type="InterPro" id="IPR007110">
    <property type="entry name" value="Ig-like_dom"/>
</dbReference>
<dbReference type="Ensembl" id="ENSAMXT00005005012.1">
    <property type="protein sequence ID" value="ENSAMXP00005004394.1"/>
    <property type="gene ID" value="ENSAMXG00005002711.1"/>
</dbReference>
<proteinExistence type="predicted"/>
<evidence type="ECO:0000256" key="2">
    <source>
        <dbReference type="ARBA" id="ARBA00022692"/>
    </source>
</evidence>
<feature type="domain" description="Ig-like" evidence="5">
    <location>
        <begin position="31"/>
        <end position="111"/>
    </location>
</feature>
<sequence length="169" mass="19630">MLSLFRALSLALSLSLALALSLSFTMIGYRGETADIRCSYPEEFQINYKTFYKWDGQNFSPVISTNQSQKDRFSTFDDRRSNVARMRIRDVREDDGGLYSCAVEVVGESITYYTRYTRIQLMVKGEACQLYKFLKFFPIEMIKSNVLNIFLTLFFGHHPLIQIDLHSIN</sequence>
<dbReference type="GO" id="GO:0004888">
    <property type="term" value="F:transmembrane signaling receptor activity"/>
    <property type="evidence" value="ECO:0007669"/>
    <property type="project" value="TreeGrafter"/>
</dbReference>
<comment type="subcellular location">
    <subcellularLocation>
        <location evidence="1">Membrane</location>
    </subcellularLocation>
</comment>
<keyword evidence="4" id="KW-0732">Signal</keyword>
<dbReference type="SUPFAM" id="SSF48726">
    <property type="entry name" value="Immunoglobulin"/>
    <property type="match status" value="1"/>
</dbReference>
<dbReference type="Pfam" id="PF07686">
    <property type="entry name" value="V-set"/>
    <property type="match status" value="1"/>
</dbReference>
<protein>
    <recommendedName>
        <fullName evidence="5">Ig-like domain-containing protein</fullName>
    </recommendedName>
</protein>
<reference evidence="6" key="1">
    <citation type="submission" date="2025-08" db="UniProtKB">
        <authorList>
            <consortium name="Ensembl"/>
        </authorList>
    </citation>
    <scope>IDENTIFICATION</scope>
</reference>
<dbReference type="InterPro" id="IPR013106">
    <property type="entry name" value="Ig_V-set"/>
</dbReference>
<dbReference type="InterPro" id="IPR036179">
    <property type="entry name" value="Ig-like_dom_sf"/>
</dbReference>
<keyword evidence="3" id="KW-0472">Membrane</keyword>
<feature type="signal peptide" evidence="4">
    <location>
        <begin position="1"/>
        <end position="19"/>
    </location>
</feature>
<dbReference type="PROSITE" id="PS50835">
    <property type="entry name" value="IG_LIKE"/>
    <property type="match status" value="1"/>
</dbReference>
<dbReference type="PANTHER" id="PTHR11860:SF118">
    <property type="entry name" value="CMRF35-LIKE MOLECULE 3-RELATED"/>
    <property type="match status" value="1"/>
</dbReference>
<feature type="chain" id="PRO_5034372410" description="Ig-like domain-containing protein" evidence="4">
    <location>
        <begin position="20"/>
        <end position="169"/>
    </location>
</feature>
<accession>A0A8B9GVA1</accession>